<dbReference type="InterPro" id="IPR031468">
    <property type="entry name" value="SMP_LBD"/>
</dbReference>
<dbReference type="EMBL" id="BRYA01000182">
    <property type="protein sequence ID" value="GMI42851.1"/>
    <property type="molecule type" value="Genomic_DNA"/>
</dbReference>
<protein>
    <recommendedName>
        <fullName evidence="8">SMP-LTD domain-containing protein</fullName>
    </recommendedName>
</protein>
<feature type="transmembrane region" description="Helical" evidence="7">
    <location>
        <begin position="173"/>
        <end position="191"/>
    </location>
</feature>
<evidence type="ECO:0000256" key="3">
    <source>
        <dbReference type="ARBA" id="ARBA00023055"/>
    </source>
</evidence>
<keyword evidence="4" id="KW-0446">Lipid-binding</keyword>
<keyword evidence="7" id="KW-1133">Transmembrane helix</keyword>
<feature type="region of interest" description="Disordered" evidence="6">
    <location>
        <begin position="711"/>
        <end position="735"/>
    </location>
</feature>
<keyword evidence="2" id="KW-0813">Transport</keyword>
<feature type="compositionally biased region" description="Polar residues" evidence="6">
    <location>
        <begin position="229"/>
        <end position="249"/>
    </location>
</feature>
<feature type="transmembrane region" description="Helical" evidence="7">
    <location>
        <begin position="324"/>
        <end position="347"/>
    </location>
</feature>
<keyword evidence="3" id="KW-0445">Lipid transport</keyword>
<feature type="compositionally biased region" description="Low complexity" evidence="6">
    <location>
        <begin position="82"/>
        <end position="123"/>
    </location>
</feature>
<feature type="region of interest" description="Disordered" evidence="6">
    <location>
        <begin position="80"/>
        <end position="123"/>
    </location>
</feature>
<proteinExistence type="predicted"/>
<evidence type="ECO:0000256" key="2">
    <source>
        <dbReference type="ARBA" id="ARBA00022448"/>
    </source>
</evidence>
<evidence type="ECO:0000256" key="6">
    <source>
        <dbReference type="SAM" id="MobiDB-lite"/>
    </source>
</evidence>
<organism evidence="9 10">
    <name type="scientific">Triparma columacea</name>
    <dbReference type="NCBI Taxonomy" id="722753"/>
    <lineage>
        <taxon>Eukaryota</taxon>
        <taxon>Sar</taxon>
        <taxon>Stramenopiles</taxon>
        <taxon>Ochrophyta</taxon>
        <taxon>Bolidophyceae</taxon>
        <taxon>Parmales</taxon>
        <taxon>Triparmaceae</taxon>
        <taxon>Triparma</taxon>
    </lineage>
</organism>
<keyword evidence="5 7" id="KW-0472">Membrane</keyword>
<feature type="region of interest" description="Disordered" evidence="6">
    <location>
        <begin position="435"/>
        <end position="487"/>
    </location>
</feature>
<reference evidence="10" key="1">
    <citation type="journal article" date="2023" name="Commun. Biol.">
        <title>Genome analysis of Parmales, the sister group of diatoms, reveals the evolutionary specialization of diatoms from phago-mixotrophs to photoautotrophs.</title>
        <authorList>
            <person name="Ban H."/>
            <person name="Sato S."/>
            <person name="Yoshikawa S."/>
            <person name="Yamada K."/>
            <person name="Nakamura Y."/>
            <person name="Ichinomiya M."/>
            <person name="Sato N."/>
            <person name="Blanc-Mathieu R."/>
            <person name="Endo H."/>
            <person name="Kuwata A."/>
            <person name="Ogata H."/>
        </authorList>
    </citation>
    <scope>NUCLEOTIDE SEQUENCE [LARGE SCALE GENOMIC DNA]</scope>
</reference>
<dbReference type="Proteomes" id="UP001165065">
    <property type="component" value="Unassembled WGS sequence"/>
</dbReference>
<dbReference type="PROSITE" id="PS51847">
    <property type="entry name" value="SMP"/>
    <property type="match status" value="1"/>
</dbReference>
<comment type="subcellular location">
    <subcellularLocation>
        <location evidence="1">Membrane</location>
    </subcellularLocation>
</comment>
<feature type="region of interest" description="Disordered" evidence="6">
    <location>
        <begin position="229"/>
        <end position="264"/>
    </location>
</feature>
<evidence type="ECO:0000313" key="9">
    <source>
        <dbReference type="EMBL" id="GMI42851.1"/>
    </source>
</evidence>
<dbReference type="GO" id="GO:0016020">
    <property type="term" value="C:membrane"/>
    <property type="evidence" value="ECO:0007669"/>
    <property type="project" value="UniProtKB-SubCell"/>
</dbReference>
<evidence type="ECO:0000313" key="10">
    <source>
        <dbReference type="Proteomes" id="UP001165065"/>
    </source>
</evidence>
<feature type="domain" description="SMP-LTD" evidence="8">
    <location>
        <begin position="482"/>
        <end position="674"/>
    </location>
</feature>
<gene>
    <name evidence="9" type="ORF">TrCOL_g4926</name>
</gene>
<feature type="compositionally biased region" description="Polar residues" evidence="6">
    <location>
        <begin position="473"/>
        <end position="483"/>
    </location>
</feature>
<evidence type="ECO:0000256" key="7">
    <source>
        <dbReference type="SAM" id="Phobius"/>
    </source>
</evidence>
<name>A0A9W7L9R7_9STRA</name>
<evidence type="ECO:0000256" key="4">
    <source>
        <dbReference type="ARBA" id="ARBA00023121"/>
    </source>
</evidence>
<keyword evidence="10" id="KW-1185">Reference proteome</keyword>
<keyword evidence="7" id="KW-0812">Transmembrane</keyword>
<dbReference type="CDD" id="cd21669">
    <property type="entry name" value="SMP_SF"/>
    <property type="match status" value="1"/>
</dbReference>
<accession>A0A9W7L9R7</accession>
<feature type="compositionally biased region" description="Basic and acidic residues" evidence="6">
    <location>
        <begin position="719"/>
        <end position="732"/>
    </location>
</feature>
<evidence type="ECO:0000259" key="8">
    <source>
        <dbReference type="PROSITE" id="PS51847"/>
    </source>
</evidence>
<comment type="caution">
    <text evidence="9">The sequence shown here is derived from an EMBL/GenBank/DDBJ whole genome shotgun (WGS) entry which is preliminary data.</text>
</comment>
<evidence type="ECO:0000256" key="1">
    <source>
        <dbReference type="ARBA" id="ARBA00004370"/>
    </source>
</evidence>
<feature type="compositionally biased region" description="Basic and acidic residues" evidence="6">
    <location>
        <begin position="441"/>
        <end position="451"/>
    </location>
</feature>
<dbReference type="GO" id="GO:0006869">
    <property type="term" value="P:lipid transport"/>
    <property type="evidence" value="ECO:0007669"/>
    <property type="project" value="UniProtKB-KW"/>
</dbReference>
<sequence length="834" mass="89741">MLETSAETAMERESSSKLAHATRRVAGHSVIVLSTLVKGVGESFMLAGQATESVTSGTAGVAEDTIRVVEELFGTFADHFQDPSSSSSTASSSKNSNPASSSSSSPNPSSNTDPNSGDYFSFSSPPSQSIHSVFSLSLEDPYASLLIIASILKSWLLQTLQGSTEDVVGVSSVIPQIAATYVFLWILSAWLRGRSRRDERQKLQSSSPSSSSSPLLHLHQHSLTSSATQAIPTTPFNTPVRNNNGASTSIHHHHHHHHNSDPATTTAPLIASVVAQKVGEVNGEEVEAREFKATPRIGSPAREIQRVGGRGMHGKRSSGILRRIVSFFVSPGLISFVSHLLVLLYVARSILANTNKIKRAAETKGFRDAITSVTQKGGGSAFGKNVPAYESAIWANNLLDSIWRVEVDDINYVDRSGGYTPEYEMNDYVRRSIVQTTRLDPGQREKAREQTGVEEAEPEVKTGRGSKKRRKQQPGSESGNDSAGDSKFSPLLYGGLEPYLSTTISSVVASTLDELATQPDASAYLSLHSFTLGSKPPLIRGLRINPTEEGMLEASFDLDFVSTDLEIILKLKLSSSDYAILPTTMISITDLDTRIPLRAVFSPSSGYPFSGPLSISVLGNCCDVGFKLSPLSKSSGMQGVDLNSLPLLSSWIKEGMQSSLAALRAPNYVRFDLKKYLSYSTFMACKDFGIEGKGGGEDVGGGEGGLVKLVTGEGGPSGDAREGADGGRGEAKEMDEEEVIIKAERDHLGKKLTRILEVEMLGIGAKEGVGVGLAGEVRMEGDKNWRVEKGTEEKGIFRRRRRIKQRKIKNPLLIMGKAIGKLVGRIIRRQGGGL</sequence>
<evidence type="ECO:0000256" key="5">
    <source>
        <dbReference type="ARBA" id="ARBA00023136"/>
    </source>
</evidence>
<feature type="region of interest" description="Disordered" evidence="6">
    <location>
        <begin position="1"/>
        <end position="20"/>
    </location>
</feature>
<dbReference type="OrthoDB" id="203072at2759"/>
<dbReference type="AlphaFoldDB" id="A0A9W7L9R7"/>
<dbReference type="GO" id="GO:0008289">
    <property type="term" value="F:lipid binding"/>
    <property type="evidence" value="ECO:0007669"/>
    <property type="project" value="UniProtKB-KW"/>
</dbReference>